<dbReference type="KEGG" id="srho:HH216_20975"/>
<accession>A0A7L5DT35</accession>
<reference evidence="3 4" key="1">
    <citation type="submission" date="2020-04" db="EMBL/GenBank/DDBJ databases">
        <title>Genome sequencing of novel species.</title>
        <authorList>
            <person name="Heo J."/>
            <person name="Kim S.-J."/>
            <person name="Kim J.-S."/>
            <person name="Hong S.-B."/>
            <person name="Kwon S.-W."/>
        </authorList>
    </citation>
    <scope>NUCLEOTIDE SEQUENCE [LARGE SCALE GENOMIC DNA]</scope>
    <source>
        <strain evidence="3 4">CJU-R4</strain>
    </source>
</reference>
<dbReference type="Proteomes" id="UP000501128">
    <property type="component" value="Chromosome"/>
</dbReference>
<name>A0A7L5DT35_9BACT</name>
<evidence type="ECO:0000313" key="4">
    <source>
        <dbReference type="Proteomes" id="UP000501128"/>
    </source>
</evidence>
<protein>
    <submittedName>
        <fullName evidence="3">DUF4890 domain-containing protein</fullName>
    </submittedName>
</protein>
<dbReference type="RefSeq" id="WP_169552591.1">
    <property type="nucleotide sequence ID" value="NZ_CP051677.1"/>
</dbReference>
<feature type="compositionally biased region" description="Polar residues" evidence="1">
    <location>
        <begin position="29"/>
        <end position="38"/>
    </location>
</feature>
<evidence type="ECO:0000256" key="2">
    <source>
        <dbReference type="SAM" id="SignalP"/>
    </source>
</evidence>
<sequence>MLTKLAYTGLLCALLSLPSLAQQAPMSTVPHQQGTRQGQKMADPSIRAQKMTDRMTKELGLDQATSQKVYAVALTRAQKIDGIQASPDDNRTKAKALKANADDFKAQLKGILTPDQFTKYSAMKGHRRSGRGGAASADSTDTDQM</sequence>
<proteinExistence type="predicted"/>
<dbReference type="AlphaFoldDB" id="A0A7L5DT35"/>
<keyword evidence="4" id="KW-1185">Reference proteome</keyword>
<dbReference type="EMBL" id="CP051677">
    <property type="protein sequence ID" value="QJD80611.1"/>
    <property type="molecule type" value="Genomic_DNA"/>
</dbReference>
<gene>
    <name evidence="3" type="ORF">HH216_20975</name>
</gene>
<organism evidence="3 4">
    <name type="scientific">Spirosoma rhododendri</name>
    <dbReference type="NCBI Taxonomy" id="2728024"/>
    <lineage>
        <taxon>Bacteria</taxon>
        <taxon>Pseudomonadati</taxon>
        <taxon>Bacteroidota</taxon>
        <taxon>Cytophagia</taxon>
        <taxon>Cytophagales</taxon>
        <taxon>Cytophagaceae</taxon>
        <taxon>Spirosoma</taxon>
    </lineage>
</organism>
<feature type="signal peptide" evidence="2">
    <location>
        <begin position="1"/>
        <end position="21"/>
    </location>
</feature>
<keyword evidence="2" id="KW-0732">Signal</keyword>
<feature type="chain" id="PRO_5029749329" evidence="2">
    <location>
        <begin position="22"/>
        <end position="145"/>
    </location>
</feature>
<evidence type="ECO:0000256" key="1">
    <source>
        <dbReference type="SAM" id="MobiDB-lite"/>
    </source>
</evidence>
<feature type="region of interest" description="Disordered" evidence="1">
    <location>
        <begin position="28"/>
        <end position="49"/>
    </location>
</feature>
<evidence type="ECO:0000313" key="3">
    <source>
        <dbReference type="EMBL" id="QJD80611.1"/>
    </source>
</evidence>
<feature type="region of interest" description="Disordered" evidence="1">
    <location>
        <begin position="121"/>
        <end position="145"/>
    </location>
</feature>